<dbReference type="Proteomes" id="UP000007266">
    <property type="component" value="Linkage group 3"/>
</dbReference>
<dbReference type="PANTHER" id="PTHR21470">
    <property type="entry name" value="RAB6-INTERACTING PROTEIN GORAB"/>
    <property type="match status" value="1"/>
</dbReference>
<keyword evidence="6" id="KW-0333">Golgi apparatus</keyword>
<dbReference type="EMBL" id="KQ971318">
    <property type="protein sequence ID" value="EFA00401.1"/>
    <property type="molecule type" value="Genomic_DNA"/>
</dbReference>
<proteinExistence type="inferred from homology"/>
<dbReference type="GO" id="GO:1905515">
    <property type="term" value="P:non-motile cilium assembly"/>
    <property type="evidence" value="ECO:0000318"/>
    <property type="project" value="GO_Central"/>
</dbReference>
<evidence type="ECO:0000256" key="3">
    <source>
        <dbReference type="ARBA" id="ARBA00005599"/>
    </source>
</evidence>
<dbReference type="GO" id="GO:0005794">
    <property type="term" value="C:Golgi apparatus"/>
    <property type="evidence" value="ECO:0007669"/>
    <property type="project" value="UniProtKB-SubCell"/>
</dbReference>
<evidence type="ECO:0000256" key="8">
    <source>
        <dbReference type="SAM" id="Coils"/>
    </source>
</evidence>
<keyword evidence="10" id="KW-1185">Reference proteome</keyword>
<protein>
    <recommendedName>
        <fullName evidence="4">RAB6-interacting golgin</fullName>
    </recommendedName>
</protein>
<dbReference type="PhylomeDB" id="D6WEF5"/>
<dbReference type="InParanoid" id="D6WEF5"/>
<dbReference type="PANTHER" id="PTHR21470:SF2">
    <property type="entry name" value="RAB6-INTERACTING GOLGIN"/>
    <property type="match status" value="1"/>
</dbReference>
<comment type="subcellular location">
    <subcellularLocation>
        <location evidence="1">Cytoplasm</location>
    </subcellularLocation>
    <subcellularLocation>
        <location evidence="2">Golgi apparatus</location>
    </subcellularLocation>
</comment>
<organism evidence="9 10">
    <name type="scientific">Tribolium castaneum</name>
    <name type="common">Red flour beetle</name>
    <dbReference type="NCBI Taxonomy" id="7070"/>
    <lineage>
        <taxon>Eukaryota</taxon>
        <taxon>Metazoa</taxon>
        <taxon>Ecdysozoa</taxon>
        <taxon>Arthropoda</taxon>
        <taxon>Hexapoda</taxon>
        <taxon>Insecta</taxon>
        <taxon>Pterygota</taxon>
        <taxon>Neoptera</taxon>
        <taxon>Endopterygota</taxon>
        <taxon>Coleoptera</taxon>
        <taxon>Polyphaga</taxon>
        <taxon>Cucujiformia</taxon>
        <taxon>Tenebrionidae</taxon>
        <taxon>Tenebrionidae incertae sedis</taxon>
        <taxon>Tribolium</taxon>
    </lineage>
</organism>
<dbReference type="HOGENOM" id="CLU_075655_0_0_1"/>
<dbReference type="OrthoDB" id="9909311at2759"/>
<dbReference type="InterPro" id="IPR007033">
    <property type="entry name" value="GORAB"/>
</dbReference>
<accession>D6WEF5</accession>
<reference evidence="9 10" key="2">
    <citation type="journal article" date="2010" name="Nucleic Acids Res.">
        <title>BeetleBase in 2010: revisions to provide comprehensive genomic information for Tribolium castaneum.</title>
        <authorList>
            <person name="Kim H.S."/>
            <person name="Murphy T."/>
            <person name="Xia J."/>
            <person name="Caragea D."/>
            <person name="Park Y."/>
            <person name="Beeman R.W."/>
            <person name="Lorenzen M.D."/>
            <person name="Butcher S."/>
            <person name="Manak J.R."/>
            <person name="Brown S.J."/>
        </authorList>
    </citation>
    <scope>GENOME REANNOTATION</scope>
    <source>
        <strain evidence="9 10">Georgia GA2</strain>
    </source>
</reference>
<name>D6WEF5_TRICA</name>
<evidence type="ECO:0000256" key="6">
    <source>
        <dbReference type="ARBA" id="ARBA00023034"/>
    </source>
</evidence>
<evidence type="ECO:0000313" key="9">
    <source>
        <dbReference type="EMBL" id="EFA00401.1"/>
    </source>
</evidence>
<dbReference type="eggNOG" id="ENOG502R60M">
    <property type="taxonomic scope" value="Eukaryota"/>
</dbReference>
<dbReference type="Pfam" id="PF04949">
    <property type="entry name" value="Transcrip_act"/>
    <property type="match status" value="1"/>
</dbReference>
<comment type="similarity">
    <text evidence="3">Belongs to the GORAB family.</text>
</comment>
<sequence>MCHLKRKKVIIMSFSGFSEDDIRKLTKAPDVNKPQKGSHKTALKKVTFKPNNTNTTRTKTILSNITNNLPQETPENAKLSVQNSVVPDPEPKIPEVKSERKFKDLDEFEARQKLIEEQNRKRKELLAKALADRTRQTQEEAQRLNEIQEEFKKLDDLLSCDVKILRKQIEAASVEYMECQKKYNRIEKEFLEAKLLLHQKQEKKEMLTEHLCTIIEKNEERKAEKLNELLSKLELRATEGSVTQNGN</sequence>
<evidence type="ECO:0000256" key="2">
    <source>
        <dbReference type="ARBA" id="ARBA00004555"/>
    </source>
</evidence>
<evidence type="ECO:0000256" key="7">
    <source>
        <dbReference type="ARBA" id="ARBA00023054"/>
    </source>
</evidence>
<evidence type="ECO:0000256" key="1">
    <source>
        <dbReference type="ARBA" id="ARBA00004496"/>
    </source>
</evidence>
<gene>
    <name evidence="9" type="primary">AUGUSTUS-3.0.2_03252</name>
    <name evidence="9" type="ORF">TcasGA2_TC003252</name>
</gene>
<keyword evidence="5" id="KW-0963">Cytoplasm</keyword>
<evidence type="ECO:0000313" key="10">
    <source>
        <dbReference type="Proteomes" id="UP000007266"/>
    </source>
</evidence>
<keyword evidence="7 8" id="KW-0175">Coiled coil</keyword>
<dbReference type="AlphaFoldDB" id="D6WEF5"/>
<evidence type="ECO:0000256" key="4">
    <source>
        <dbReference type="ARBA" id="ARBA00014130"/>
    </source>
</evidence>
<dbReference type="KEGG" id="tca:661252"/>
<feature type="coiled-coil region" evidence="8">
    <location>
        <begin position="127"/>
        <end position="189"/>
    </location>
</feature>
<reference evidence="9 10" key="1">
    <citation type="journal article" date="2008" name="Nature">
        <title>The genome of the model beetle and pest Tribolium castaneum.</title>
        <authorList>
            <consortium name="Tribolium Genome Sequencing Consortium"/>
            <person name="Richards S."/>
            <person name="Gibbs R.A."/>
            <person name="Weinstock G.M."/>
            <person name="Brown S.J."/>
            <person name="Denell R."/>
            <person name="Beeman R.W."/>
            <person name="Gibbs R."/>
            <person name="Beeman R.W."/>
            <person name="Brown S.J."/>
            <person name="Bucher G."/>
            <person name="Friedrich M."/>
            <person name="Grimmelikhuijzen C.J."/>
            <person name="Klingler M."/>
            <person name="Lorenzen M."/>
            <person name="Richards S."/>
            <person name="Roth S."/>
            <person name="Schroder R."/>
            <person name="Tautz D."/>
            <person name="Zdobnov E.M."/>
            <person name="Muzny D."/>
            <person name="Gibbs R.A."/>
            <person name="Weinstock G.M."/>
            <person name="Attaway T."/>
            <person name="Bell S."/>
            <person name="Buhay C.J."/>
            <person name="Chandrabose M.N."/>
            <person name="Chavez D."/>
            <person name="Clerk-Blankenburg K.P."/>
            <person name="Cree A."/>
            <person name="Dao M."/>
            <person name="Davis C."/>
            <person name="Chacko J."/>
            <person name="Dinh H."/>
            <person name="Dugan-Rocha S."/>
            <person name="Fowler G."/>
            <person name="Garner T.T."/>
            <person name="Garnes J."/>
            <person name="Gnirke A."/>
            <person name="Hawes A."/>
            <person name="Hernandez J."/>
            <person name="Hines S."/>
            <person name="Holder M."/>
            <person name="Hume J."/>
            <person name="Jhangiani S.N."/>
            <person name="Joshi V."/>
            <person name="Khan Z.M."/>
            <person name="Jackson L."/>
            <person name="Kovar C."/>
            <person name="Kowis A."/>
            <person name="Lee S."/>
            <person name="Lewis L.R."/>
            <person name="Margolis J."/>
            <person name="Morgan M."/>
            <person name="Nazareth L.V."/>
            <person name="Nguyen N."/>
            <person name="Okwuonu G."/>
            <person name="Parker D."/>
            <person name="Richards S."/>
            <person name="Ruiz S.J."/>
            <person name="Santibanez J."/>
            <person name="Savard J."/>
            <person name="Scherer S.E."/>
            <person name="Schneider B."/>
            <person name="Sodergren E."/>
            <person name="Tautz D."/>
            <person name="Vattahil S."/>
            <person name="Villasana D."/>
            <person name="White C.S."/>
            <person name="Wright R."/>
            <person name="Park Y."/>
            <person name="Beeman R.W."/>
            <person name="Lord J."/>
            <person name="Oppert B."/>
            <person name="Lorenzen M."/>
            <person name="Brown S."/>
            <person name="Wang L."/>
            <person name="Savard J."/>
            <person name="Tautz D."/>
            <person name="Richards S."/>
            <person name="Weinstock G."/>
            <person name="Gibbs R.A."/>
            <person name="Liu Y."/>
            <person name="Worley K."/>
            <person name="Weinstock G."/>
            <person name="Elsik C.G."/>
            <person name="Reese J.T."/>
            <person name="Elhaik E."/>
            <person name="Landan G."/>
            <person name="Graur D."/>
            <person name="Arensburger P."/>
            <person name="Atkinson P."/>
            <person name="Beeman R.W."/>
            <person name="Beidler J."/>
            <person name="Brown S.J."/>
            <person name="Demuth J.P."/>
            <person name="Drury D.W."/>
            <person name="Du Y.Z."/>
            <person name="Fujiwara H."/>
            <person name="Lorenzen M."/>
            <person name="Maselli V."/>
            <person name="Osanai M."/>
            <person name="Park Y."/>
            <person name="Robertson H.M."/>
            <person name="Tu Z."/>
            <person name="Wang J.J."/>
            <person name="Wang S."/>
            <person name="Richards S."/>
            <person name="Song H."/>
            <person name="Zhang L."/>
            <person name="Sodergren E."/>
            <person name="Werner D."/>
            <person name="Stanke M."/>
            <person name="Morgenstern B."/>
            <person name="Solovyev V."/>
            <person name="Kosarev P."/>
            <person name="Brown G."/>
            <person name="Chen H.C."/>
            <person name="Ermolaeva O."/>
            <person name="Hlavina W."/>
            <person name="Kapustin Y."/>
            <person name="Kiryutin B."/>
            <person name="Kitts P."/>
            <person name="Maglott D."/>
            <person name="Pruitt K."/>
            <person name="Sapojnikov V."/>
            <person name="Souvorov A."/>
            <person name="Mackey A.J."/>
            <person name="Waterhouse R.M."/>
            <person name="Wyder S."/>
            <person name="Zdobnov E.M."/>
            <person name="Zdobnov E.M."/>
            <person name="Wyder S."/>
            <person name="Kriventseva E.V."/>
            <person name="Kadowaki T."/>
            <person name="Bork P."/>
            <person name="Aranda M."/>
            <person name="Bao R."/>
            <person name="Beermann A."/>
            <person name="Berns N."/>
            <person name="Bolognesi R."/>
            <person name="Bonneton F."/>
            <person name="Bopp D."/>
            <person name="Brown S.J."/>
            <person name="Bucher G."/>
            <person name="Butts T."/>
            <person name="Chaumot A."/>
            <person name="Denell R.E."/>
            <person name="Ferrier D.E."/>
            <person name="Friedrich M."/>
            <person name="Gordon C.M."/>
            <person name="Jindra M."/>
            <person name="Klingler M."/>
            <person name="Lan Q."/>
            <person name="Lattorff H.M."/>
            <person name="Laudet V."/>
            <person name="von Levetsow C."/>
            <person name="Liu Z."/>
            <person name="Lutz R."/>
            <person name="Lynch J.A."/>
            <person name="da Fonseca R.N."/>
            <person name="Posnien N."/>
            <person name="Reuter R."/>
            <person name="Roth S."/>
            <person name="Savard J."/>
            <person name="Schinko J.B."/>
            <person name="Schmitt C."/>
            <person name="Schoppmeier M."/>
            <person name="Schroder R."/>
            <person name="Shippy T.D."/>
            <person name="Simonnet F."/>
            <person name="Marques-Souza H."/>
            <person name="Tautz D."/>
            <person name="Tomoyasu Y."/>
            <person name="Trauner J."/>
            <person name="Van der Zee M."/>
            <person name="Vervoort M."/>
            <person name="Wittkopp N."/>
            <person name="Wimmer E.A."/>
            <person name="Yang X."/>
            <person name="Jones A.K."/>
            <person name="Sattelle D.B."/>
            <person name="Ebert P.R."/>
            <person name="Nelson D."/>
            <person name="Scott J.G."/>
            <person name="Beeman R.W."/>
            <person name="Muthukrishnan S."/>
            <person name="Kramer K.J."/>
            <person name="Arakane Y."/>
            <person name="Beeman R.W."/>
            <person name="Zhu Q."/>
            <person name="Hogenkamp D."/>
            <person name="Dixit R."/>
            <person name="Oppert B."/>
            <person name="Jiang H."/>
            <person name="Zou Z."/>
            <person name="Marshall J."/>
            <person name="Elpidina E."/>
            <person name="Vinokurov K."/>
            <person name="Oppert C."/>
            <person name="Zou Z."/>
            <person name="Evans J."/>
            <person name="Lu Z."/>
            <person name="Zhao P."/>
            <person name="Sumathipala N."/>
            <person name="Altincicek B."/>
            <person name="Vilcinskas A."/>
            <person name="Williams M."/>
            <person name="Hultmark D."/>
            <person name="Hetru C."/>
            <person name="Jiang H."/>
            <person name="Grimmelikhuijzen C.J."/>
            <person name="Hauser F."/>
            <person name="Cazzamali G."/>
            <person name="Williamson M."/>
            <person name="Park Y."/>
            <person name="Li B."/>
            <person name="Tanaka Y."/>
            <person name="Predel R."/>
            <person name="Neupert S."/>
            <person name="Schachtner J."/>
            <person name="Verleyen P."/>
            <person name="Raible F."/>
            <person name="Bork P."/>
            <person name="Friedrich M."/>
            <person name="Walden K.K."/>
            <person name="Robertson H.M."/>
            <person name="Angeli S."/>
            <person name="Foret S."/>
            <person name="Bucher G."/>
            <person name="Schuetz S."/>
            <person name="Maleszka R."/>
            <person name="Wimmer E.A."/>
            <person name="Beeman R.W."/>
            <person name="Lorenzen M."/>
            <person name="Tomoyasu Y."/>
            <person name="Miller S.C."/>
            <person name="Grossmann D."/>
            <person name="Bucher G."/>
        </authorList>
    </citation>
    <scope>NUCLEOTIDE SEQUENCE [LARGE SCALE GENOMIC DNA]</scope>
    <source>
        <strain evidence="9 10">Georgia GA2</strain>
    </source>
</reference>
<evidence type="ECO:0000256" key="5">
    <source>
        <dbReference type="ARBA" id="ARBA00022490"/>
    </source>
</evidence>